<evidence type="ECO:0000259" key="1">
    <source>
        <dbReference type="SMART" id="SM00460"/>
    </source>
</evidence>
<protein>
    <submittedName>
        <fullName evidence="2">Transglutaminase family protein</fullName>
    </submittedName>
</protein>
<dbReference type="RefSeq" id="WP_245119643.1">
    <property type="nucleotide sequence ID" value="NZ_CP095061.1"/>
</dbReference>
<dbReference type="Pfam" id="PF01841">
    <property type="entry name" value="Transglut_core"/>
    <property type="match status" value="1"/>
</dbReference>
<keyword evidence="3" id="KW-1185">Reference proteome</keyword>
<dbReference type="SMART" id="SM00460">
    <property type="entry name" value="TGc"/>
    <property type="match status" value="1"/>
</dbReference>
<evidence type="ECO:0000313" key="2">
    <source>
        <dbReference type="EMBL" id="UOQ65637.1"/>
    </source>
</evidence>
<evidence type="ECO:0000313" key="3">
    <source>
        <dbReference type="Proteomes" id="UP000830401"/>
    </source>
</evidence>
<proteinExistence type="predicted"/>
<dbReference type="SUPFAM" id="SSF54001">
    <property type="entry name" value="Cysteine proteinases"/>
    <property type="match status" value="1"/>
</dbReference>
<reference evidence="2" key="1">
    <citation type="submission" date="2022-04" db="EMBL/GenBank/DDBJ databases">
        <title>Hymenobacter sp. isolated from the air.</title>
        <authorList>
            <person name="Won M."/>
            <person name="Lee C.-M."/>
            <person name="Woen H.-Y."/>
            <person name="Kwon S.-W."/>
        </authorList>
    </citation>
    <scope>NUCLEOTIDE SEQUENCE</scope>
    <source>
        <strain evidence="2">5420S-77</strain>
    </source>
</reference>
<dbReference type="Pfam" id="PF08379">
    <property type="entry name" value="Bact_transglu_N"/>
    <property type="match status" value="1"/>
</dbReference>
<organism evidence="2 3">
    <name type="scientific">Hymenobacter volaticus</name>
    <dbReference type="NCBI Taxonomy" id="2932254"/>
    <lineage>
        <taxon>Bacteria</taxon>
        <taxon>Pseudomonadati</taxon>
        <taxon>Bacteroidota</taxon>
        <taxon>Cytophagia</taxon>
        <taxon>Cytophagales</taxon>
        <taxon>Hymenobacteraceae</taxon>
        <taxon>Hymenobacter</taxon>
    </lineage>
</organism>
<dbReference type="Proteomes" id="UP000830401">
    <property type="component" value="Chromosome"/>
</dbReference>
<feature type="domain" description="Transglutaminase-like" evidence="1">
    <location>
        <begin position="171"/>
        <end position="237"/>
    </location>
</feature>
<dbReference type="EMBL" id="CP095061">
    <property type="protein sequence ID" value="UOQ65637.1"/>
    <property type="molecule type" value="Genomic_DNA"/>
</dbReference>
<dbReference type="InterPro" id="IPR013589">
    <property type="entry name" value="Bac_transglu_N"/>
</dbReference>
<dbReference type="InterPro" id="IPR038765">
    <property type="entry name" value="Papain-like_cys_pep_sf"/>
</dbReference>
<name>A0ABY4G417_9BACT</name>
<dbReference type="PANTHER" id="PTHR33490">
    <property type="entry name" value="BLR5614 PROTEIN-RELATED"/>
    <property type="match status" value="1"/>
</dbReference>
<dbReference type="PANTHER" id="PTHR33490:SF6">
    <property type="entry name" value="SLL1049 PROTEIN"/>
    <property type="match status" value="1"/>
</dbReference>
<dbReference type="Gene3D" id="3.10.620.30">
    <property type="match status" value="1"/>
</dbReference>
<gene>
    <name evidence="2" type="ORF">MUN86_19165</name>
</gene>
<accession>A0ABY4G417</accession>
<dbReference type="InterPro" id="IPR002931">
    <property type="entry name" value="Transglutaminase-like"/>
</dbReference>
<sequence length="326" mass="36887">MPFYKIKHITRYAYAAPVIDCANQLMIYPLEDDRLTVKSHDVSITYNPDVAFFTDYFGNQVGVFTVISPHSELVIDSNLEVVTTPIQFPMDEASADDQWRNLASLRHDVAYMDFLTPEASALHGEIEDALRSIVDGNDKPLKNALVLSEYVYDNFDYQKGVTNVETPTDEIWRLRAGVCQDFAHMLLFMLRQIGIPARYVSGYVCPKEEGVRGAGATHAWVEAYIPFYGWLGLDPTNNCIVNDGHVRMAIGRNFSDCTPIKGTYKGTGAHTLTVSVHIENGEPIKQAQPAELEEPVYVQEVKEPIVPINSYRKYVTWEQQQQQQQQ</sequence>